<protein>
    <submittedName>
        <fullName evidence="1">Uncharacterized protein</fullName>
    </submittedName>
</protein>
<dbReference type="RefSeq" id="XP_001737093.1">
    <property type="nucleotide sequence ID" value="XM_001737041.1"/>
</dbReference>
<reference evidence="2" key="1">
    <citation type="submission" date="2007-12" db="EMBL/GenBank/DDBJ databases">
        <title>Annotation of Entamoeba dispar SAW760.</title>
        <authorList>
            <person name="Lorenzi H."/>
            <person name="Inman J."/>
            <person name="Schobel S."/>
            <person name="Amedeo P."/>
            <person name="Caler E."/>
        </authorList>
    </citation>
    <scope>NUCLEOTIDE SEQUENCE [LARGE SCALE GENOMIC DNA]</scope>
    <source>
        <strain evidence="2">ATCC PRA-260 / SAW760</strain>
    </source>
</reference>
<evidence type="ECO:0000313" key="1">
    <source>
        <dbReference type="EMBL" id="EDR26641.1"/>
    </source>
</evidence>
<name>B0EFQ5_ENTDS</name>
<sequence length="133" mass="15821">MVNAENMLNKLEEEYYEILMDYYDKQQRIVWCINRLSSIALNGRINSSNEYLDLLIDSENEQKKSGYKERIEGYKELKQENEMIDYIMKKSITQKSKQEIKVELARKMNELKQGEKSTLDKSIQKLSKICFSC</sequence>
<dbReference type="Proteomes" id="UP000008076">
    <property type="component" value="Unassembled WGS sequence"/>
</dbReference>
<accession>B0EFQ5</accession>
<proteinExistence type="predicted"/>
<dbReference type="VEuPathDB" id="AmoebaDB:EDI_140270"/>
<dbReference type="OrthoDB" id="8954335at2759"/>
<dbReference type="AlphaFoldDB" id="B0EFQ5"/>
<dbReference type="EMBL" id="DS549069">
    <property type="protein sequence ID" value="EDR26641.1"/>
    <property type="molecule type" value="Genomic_DNA"/>
</dbReference>
<dbReference type="OMA" id="HYERHAN"/>
<gene>
    <name evidence="1" type="ORF">EDI_140270</name>
</gene>
<evidence type="ECO:0000313" key="2">
    <source>
        <dbReference type="Proteomes" id="UP000008076"/>
    </source>
</evidence>
<organism evidence="2">
    <name type="scientific">Entamoeba dispar (strain ATCC PRA-260 / SAW760)</name>
    <dbReference type="NCBI Taxonomy" id="370354"/>
    <lineage>
        <taxon>Eukaryota</taxon>
        <taxon>Amoebozoa</taxon>
        <taxon>Evosea</taxon>
        <taxon>Archamoebae</taxon>
        <taxon>Mastigamoebida</taxon>
        <taxon>Entamoebidae</taxon>
        <taxon>Entamoeba</taxon>
    </lineage>
</organism>
<dbReference type="KEGG" id="edi:EDI_140270"/>
<dbReference type="GeneID" id="5882113"/>
<keyword evidence="2" id="KW-1185">Reference proteome</keyword>